<evidence type="ECO:0000256" key="3">
    <source>
        <dbReference type="ARBA" id="ARBA00023082"/>
    </source>
</evidence>
<dbReference type="OrthoDB" id="9784272at2"/>
<keyword evidence="8" id="KW-1185">Reference proteome</keyword>
<dbReference type="PANTHER" id="PTHR43133">
    <property type="entry name" value="RNA POLYMERASE ECF-TYPE SIGMA FACTO"/>
    <property type="match status" value="1"/>
</dbReference>
<gene>
    <name evidence="7" type="ORF">EK403_00440</name>
</gene>
<dbReference type="InterPro" id="IPR013325">
    <property type="entry name" value="RNA_pol_sigma_r2"/>
</dbReference>
<evidence type="ECO:0000313" key="7">
    <source>
        <dbReference type="EMBL" id="RXF75370.1"/>
    </source>
</evidence>
<dbReference type="Proteomes" id="UP000289708">
    <property type="component" value="Unassembled WGS sequence"/>
</dbReference>
<dbReference type="Gene3D" id="1.10.10.10">
    <property type="entry name" value="Winged helix-like DNA-binding domain superfamily/Winged helix DNA-binding domain"/>
    <property type="match status" value="1"/>
</dbReference>
<reference evidence="7 8" key="1">
    <citation type="submission" date="2018-12" db="EMBL/GenBank/DDBJ databases">
        <title>bacterium Hansschlegelia zhihuaiae S113.</title>
        <authorList>
            <person name="He J."/>
        </authorList>
    </citation>
    <scope>NUCLEOTIDE SEQUENCE [LARGE SCALE GENOMIC DNA]</scope>
    <source>
        <strain evidence="7 8">S 113</strain>
    </source>
</reference>
<dbReference type="Gene3D" id="1.10.1740.10">
    <property type="match status" value="1"/>
</dbReference>
<keyword evidence="2" id="KW-0805">Transcription regulation</keyword>
<keyword evidence="3" id="KW-0731">Sigma factor</keyword>
<keyword evidence="4" id="KW-0804">Transcription</keyword>
<comment type="similarity">
    <text evidence="1">Belongs to the sigma-70 factor family. ECF subfamily.</text>
</comment>
<feature type="domain" description="RNA polymerase sigma-70 region 2" evidence="5">
    <location>
        <begin position="29"/>
        <end position="93"/>
    </location>
</feature>
<dbReference type="InterPro" id="IPR036388">
    <property type="entry name" value="WH-like_DNA-bd_sf"/>
</dbReference>
<dbReference type="GO" id="GO:0006352">
    <property type="term" value="P:DNA-templated transcription initiation"/>
    <property type="evidence" value="ECO:0007669"/>
    <property type="project" value="InterPro"/>
</dbReference>
<evidence type="ECO:0000256" key="4">
    <source>
        <dbReference type="ARBA" id="ARBA00023163"/>
    </source>
</evidence>
<organism evidence="7 8">
    <name type="scientific">Hansschlegelia zhihuaiae</name>
    <dbReference type="NCBI Taxonomy" id="405005"/>
    <lineage>
        <taxon>Bacteria</taxon>
        <taxon>Pseudomonadati</taxon>
        <taxon>Pseudomonadota</taxon>
        <taxon>Alphaproteobacteria</taxon>
        <taxon>Hyphomicrobiales</taxon>
        <taxon>Methylopilaceae</taxon>
        <taxon>Hansschlegelia</taxon>
    </lineage>
</organism>
<dbReference type="AlphaFoldDB" id="A0A4Q0MNG9"/>
<dbReference type="GO" id="GO:0003677">
    <property type="term" value="F:DNA binding"/>
    <property type="evidence" value="ECO:0007669"/>
    <property type="project" value="InterPro"/>
</dbReference>
<evidence type="ECO:0000259" key="5">
    <source>
        <dbReference type="Pfam" id="PF04542"/>
    </source>
</evidence>
<dbReference type="InterPro" id="IPR014284">
    <property type="entry name" value="RNA_pol_sigma-70_dom"/>
</dbReference>
<sequence length="185" mass="20731">MQPTVRRSEDLSRLLGACADGDREAFARLYQASSAKLYGIALRILRRSDLAEEAVQDAYVRIWRRASDFDPARASAVAWMAAIARNRALDIARLKTEAPLDDAPNAGDAILDAPSPEAEAELNDELRRLAACLEELESDRREAVLLAYRSGWSREELAARFGRPVGTLKTWLRRSLMSLRRCLET</sequence>
<dbReference type="InterPro" id="IPR007627">
    <property type="entry name" value="RNA_pol_sigma70_r2"/>
</dbReference>
<evidence type="ECO:0000313" key="8">
    <source>
        <dbReference type="Proteomes" id="UP000289708"/>
    </source>
</evidence>
<comment type="caution">
    <text evidence="7">The sequence shown here is derived from an EMBL/GenBank/DDBJ whole genome shotgun (WGS) entry which is preliminary data.</text>
</comment>
<dbReference type="PANTHER" id="PTHR43133:SF62">
    <property type="entry name" value="RNA POLYMERASE SIGMA FACTOR SIGZ"/>
    <property type="match status" value="1"/>
</dbReference>
<protein>
    <submittedName>
        <fullName evidence="7">Sigma-70 family RNA polymerase sigma factor</fullName>
    </submittedName>
</protein>
<dbReference type="EMBL" id="RYFI01000001">
    <property type="protein sequence ID" value="RXF75370.1"/>
    <property type="molecule type" value="Genomic_DNA"/>
</dbReference>
<evidence type="ECO:0000256" key="2">
    <source>
        <dbReference type="ARBA" id="ARBA00023015"/>
    </source>
</evidence>
<dbReference type="NCBIfam" id="TIGR02937">
    <property type="entry name" value="sigma70-ECF"/>
    <property type="match status" value="1"/>
</dbReference>
<name>A0A4Q0MNG9_9HYPH</name>
<evidence type="ECO:0000259" key="6">
    <source>
        <dbReference type="Pfam" id="PF08281"/>
    </source>
</evidence>
<dbReference type="Pfam" id="PF04542">
    <property type="entry name" value="Sigma70_r2"/>
    <property type="match status" value="1"/>
</dbReference>
<dbReference type="RefSeq" id="WP_128775548.1">
    <property type="nucleotide sequence ID" value="NZ_RYFI01000001.1"/>
</dbReference>
<dbReference type="GO" id="GO:0016987">
    <property type="term" value="F:sigma factor activity"/>
    <property type="evidence" value="ECO:0007669"/>
    <property type="project" value="UniProtKB-KW"/>
</dbReference>
<dbReference type="InterPro" id="IPR013249">
    <property type="entry name" value="RNA_pol_sigma70_r4_t2"/>
</dbReference>
<dbReference type="InterPro" id="IPR013324">
    <property type="entry name" value="RNA_pol_sigma_r3/r4-like"/>
</dbReference>
<dbReference type="SUPFAM" id="SSF88946">
    <property type="entry name" value="Sigma2 domain of RNA polymerase sigma factors"/>
    <property type="match status" value="1"/>
</dbReference>
<dbReference type="SUPFAM" id="SSF88659">
    <property type="entry name" value="Sigma3 and sigma4 domains of RNA polymerase sigma factors"/>
    <property type="match status" value="1"/>
</dbReference>
<evidence type="ECO:0000256" key="1">
    <source>
        <dbReference type="ARBA" id="ARBA00010641"/>
    </source>
</evidence>
<proteinExistence type="inferred from homology"/>
<feature type="domain" description="RNA polymerase sigma factor 70 region 4 type 2" evidence="6">
    <location>
        <begin position="127"/>
        <end position="178"/>
    </location>
</feature>
<dbReference type="Pfam" id="PF08281">
    <property type="entry name" value="Sigma70_r4_2"/>
    <property type="match status" value="1"/>
</dbReference>
<dbReference type="InterPro" id="IPR039425">
    <property type="entry name" value="RNA_pol_sigma-70-like"/>
</dbReference>
<accession>A0A4Q0MNG9</accession>